<evidence type="ECO:0000256" key="1">
    <source>
        <dbReference type="SAM" id="MobiDB-lite"/>
    </source>
</evidence>
<keyword evidence="4" id="KW-1185">Reference proteome</keyword>
<feature type="region of interest" description="Disordered" evidence="1">
    <location>
        <begin position="152"/>
        <end position="189"/>
    </location>
</feature>
<evidence type="ECO:0000313" key="3">
    <source>
        <dbReference type="EMBL" id="KAE9402720.1"/>
    </source>
</evidence>
<sequence>MHLPIPCSSTVEIPSFLGLSAKFSSSCSLFLLSLIGFTVLGLALALKFVFVARKSKSRDSVGESKVQKSEKVQVQVQRRTWRSFLSTWDGVNLPVTLIAPPTNTVVGRGIGINGAVLGKQMSQPVRSGPAFEQPLPAIYQSKEPVSMAKMIMSRHTFRRPSHPNQSHTPSSRRSTSLPPPSNSRPQSMV</sequence>
<dbReference type="OrthoDB" id="2791511at2759"/>
<keyword evidence="2" id="KW-0812">Transmembrane</keyword>
<dbReference type="Proteomes" id="UP000799118">
    <property type="component" value="Unassembled WGS sequence"/>
</dbReference>
<name>A0A6A4HY97_9AGAR</name>
<feature type="transmembrane region" description="Helical" evidence="2">
    <location>
        <begin position="29"/>
        <end position="50"/>
    </location>
</feature>
<gene>
    <name evidence="3" type="ORF">BT96DRAFT_974132</name>
</gene>
<feature type="compositionally biased region" description="Low complexity" evidence="1">
    <location>
        <begin position="166"/>
        <end position="176"/>
    </location>
</feature>
<accession>A0A6A4HY97</accession>
<keyword evidence="2" id="KW-0472">Membrane</keyword>
<proteinExistence type="predicted"/>
<evidence type="ECO:0000313" key="4">
    <source>
        <dbReference type="Proteomes" id="UP000799118"/>
    </source>
</evidence>
<organism evidence="3 4">
    <name type="scientific">Gymnopus androsaceus JB14</name>
    <dbReference type="NCBI Taxonomy" id="1447944"/>
    <lineage>
        <taxon>Eukaryota</taxon>
        <taxon>Fungi</taxon>
        <taxon>Dikarya</taxon>
        <taxon>Basidiomycota</taxon>
        <taxon>Agaricomycotina</taxon>
        <taxon>Agaricomycetes</taxon>
        <taxon>Agaricomycetidae</taxon>
        <taxon>Agaricales</taxon>
        <taxon>Marasmiineae</taxon>
        <taxon>Omphalotaceae</taxon>
        <taxon>Gymnopus</taxon>
    </lineage>
</organism>
<dbReference type="AlphaFoldDB" id="A0A6A4HY97"/>
<evidence type="ECO:0000256" key="2">
    <source>
        <dbReference type="SAM" id="Phobius"/>
    </source>
</evidence>
<reference evidence="3" key="1">
    <citation type="journal article" date="2019" name="Environ. Microbiol.">
        <title>Fungal ecological strategies reflected in gene transcription - a case study of two litter decomposers.</title>
        <authorList>
            <person name="Barbi F."/>
            <person name="Kohler A."/>
            <person name="Barry K."/>
            <person name="Baskaran P."/>
            <person name="Daum C."/>
            <person name="Fauchery L."/>
            <person name="Ihrmark K."/>
            <person name="Kuo A."/>
            <person name="LaButti K."/>
            <person name="Lipzen A."/>
            <person name="Morin E."/>
            <person name="Grigoriev I.V."/>
            <person name="Henrissat B."/>
            <person name="Lindahl B."/>
            <person name="Martin F."/>
        </authorList>
    </citation>
    <scope>NUCLEOTIDE SEQUENCE</scope>
    <source>
        <strain evidence="3">JB14</strain>
    </source>
</reference>
<protein>
    <submittedName>
        <fullName evidence="3">Uncharacterized protein</fullName>
    </submittedName>
</protein>
<dbReference type="EMBL" id="ML769432">
    <property type="protein sequence ID" value="KAE9402720.1"/>
    <property type="molecule type" value="Genomic_DNA"/>
</dbReference>
<keyword evidence="2" id="KW-1133">Transmembrane helix</keyword>